<keyword evidence="1" id="KW-1133">Transmembrane helix</keyword>
<feature type="domain" description="NERD" evidence="2">
    <location>
        <begin position="85"/>
        <end position="144"/>
    </location>
</feature>
<dbReference type="RefSeq" id="WP_227022995.1">
    <property type="nucleotide sequence ID" value="NZ_BSRZ01000002.1"/>
</dbReference>
<reference evidence="3" key="1">
    <citation type="submission" date="2023-02" db="EMBL/GenBank/DDBJ databases">
        <title>Actinomadura rubrobrunea NBRC 14622.</title>
        <authorList>
            <person name="Ichikawa N."/>
            <person name="Sato H."/>
            <person name="Tonouchi N."/>
        </authorList>
    </citation>
    <scope>NUCLEOTIDE SEQUENCE</scope>
    <source>
        <strain evidence="3">NBRC 14622</strain>
    </source>
</reference>
<keyword evidence="1" id="KW-0812">Transmembrane</keyword>
<dbReference type="EMBL" id="BSRZ01000002">
    <property type="protein sequence ID" value="GLW63334.1"/>
    <property type="molecule type" value="Genomic_DNA"/>
</dbReference>
<keyword evidence="4" id="KW-1185">Reference proteome</keyword>
<sequence>MFGSSIYFRDREAFTGGSPQAVYEELWQRGQKARLRTRAILAGTALVLGAVLVNGVFGVAAALVVAAADTALHWWVHHRSHVWRRGLRGDERMARLLRYTLELRGHRVLHTRTVPGHGTIDQLLVGPGGVWLIRNDAWHPDTEINRFGGRLFIDGRTRTAMTRELKETAATAGRLISERAGMELKVVPLHAVHGGKVKKDPFTADGIVFARPLRLLLWIVRHPHAALSPEDVETVARAAVHALPIGGRTMTSEAA</sequence>
<gene>
    <name evidence="3" type="ORF">Arub01_15780</name>
</gene>
<accession>A0A9W6UU03</accession>
<dbReference type="AlphaFoldDB" id="A0A9W6UU03"/>
<dbReference type="InterPro" id="IPR011528">
    <property type="entry name" value="NERD"/>
</dbReference>
<feature type="transmembrane region" description="Helical" evidence="1">
    <location>
        <begin position="39"/>
        <end position="68"/>
    </location>
</feature>
<keyword evidence="1" id="KW-0472">Membrane</keyword>
<evidence type="ECO:0000313" key="4">
    <source>
        <dbReference type="Proteomes" id="UP001165124"/>
    </source>
</evidence>
<evidence type="ECO:0000256" key="1">
    <source>
        <dbReference type="SAM" id="Phobius"/>
    </source>
</evidence>
<protein>
    <recommendedName>
        <fullName evidence="2">NERD domain-containing protein</fullName>
    </recommendedName>
</protein>
<evidence type="ECO:0000313" key="3">
    <source>
        <dbReference type="EMBL" id="GLW63334.1"/>
    </source>
</evidence>
<proteinExistence type="predicted"/>
<comment type="caution">
    <text evidence="3">The sequence shown here is derived from an EMBL/GenBank/DDBJ whole genome shotgun (WGS) entry which is preliminary data.</text>
</comment>
<name>A0A9W6UU03_9ACTN</name>
<dbReference type="Proteomes" id="UP001165124">
    <property type="component" value="Unassembled WGS sequence"/>
</dbReference>
<evidence type="ECO:0000259" key="2">
    <source>
        <dbReference type="Pfam" id="PF08378"/>
    </source>
</evidence>
<dbReference type="Pfam" id="PF08378">
    <property type="entry name" value="NERD"/>
    <property type="match status" value="1"/>
</dbReference>
<organism evidence="3 4">
    <name type="scientific">Actinomadura rubrobrunea</name>
    <dbReference type="NCBI Taxonomy" id="115335"/>
    <lineage>
        <taxon>Bacteria</taxon>
        <taxon>Bacillati</taxon>
        <taxon>Actinomycetota</taxon>
        <taxon>Actinomycetes</taxon>
        <taxon>Streptosporangiales</taxon>
        <taxon>Thermomonosporaceae</taxon>
        <taxon>Actinomadura</taxon>
    </lineage>
</organism>